<dbReference type="SFLD" id="SFLDF00029">
    <property type="entry name" value="phosphoserine_phosphatase"/>
    <property type="match status" value="1"/>
</dbReference>
<keyword evidence="8" id="KW-0460">Magnesium</keyword>
<keyword evidence="6" id="KW-0479">Metal-binding</keyword>
<keyword evidence="7" id="KW-0378">Hydrolase</keyword>
<reference evidence="12 13" key="1">
    <citation type="submission" date="2024-06" db="EMBL/GenBank/DDBJ databases">
        <title>Complete genome of Phlyctema vagabunda strain 19-DSS-EL-015.</title>
        <authorList>
            <person name="Fiorenzani C."/>
        </authorList>
    </citation>
    <scope>NUCLEOTIDE SEQUENCE [LARGE SCALE GENOMIC DNA]</scope>
    <source>
        <strain evidence="12 13">19-DSS-EL-015</strain>
    </source>
</reference>
<dbReference type="SUPFAM" id="SSF56784">
    <property type="entry name" value="HAD-like"/>
    <property type="match status" value="1"/>
</dbReference>
<dbReference type="SFLD" id="SFLDG01136">
    <property type="entry name" value="C1.6:_Phosphoserine_Phosphatas"/>
    <property type="match status" value="1"/>
</dbReference>
<dbReference type="Pfam" id="PF00702">
    <property type="entry name" value="Hydrolase"/>
    <property type="match status" value="1"/>
</dbReference>
<evidence type="ECO:0000256" key="6">
    <source>
        <dbReference type="ARBA" id="ARBA00022723"/>
    </source>
</evidence>
<dbReference type="Proteomes" id="UP001629113">
    <property type="component" value="Unassembled WGS sequence"/>
</dbReference>
<feature type="compositionally biased region" description="Low complexity" evidence="11">
    <location>
        <begin position="8"/>
        <end position="18"/>
    </location>
</feature>
<evidence type="ECO:0000256" key="10">
    <source>
        <dbReference type="ARBA" id="ARBA00031693"/>
    </source>
</evidence>
<evidence type="ECO:0000256" key="3">
    <source>
        <dbReference type="ARBA" id="ARBA00009184"/>
    </source>
</evidence>
<keyword evidence="13" id="KW-1185">Reference proteome</keyword>
<dbReference type="SFLD" id="SFLDS00003">
    <property type="entry name" value="Haloacid_Dehalogenase"/>
    <property type="match status" value="1"/>
</dbReference>
<comment type="similarity">
    <text evidence="3">Belongs to the HAD-like hydrolase superfamily. SerB family.</text>
</comment>
<organism evidence="12 13">
    <name type="scientific">Phlyctema vagabunda</name>
    <dbReference type="NCBI Taxonomy" id="108571"/>
    <lineage>
        <taxon>Eukaryota</taxon>
        <taxon>Fungi</taxon>
        <taxon>Dikarya</taxon>
        <taxon>Ascomycota</taxon>
        <taxon>Pezizomycotina</taxon>
        <taxon>Leotiomycetes</taxon>
        <taxon>Helotiales</taxon>
        <taxon>Dermateaceae</taxon>
        <taxon>Phlyctema</taxon>
    </lineage>
</organism>
<evidence type="ECO:0000313" key="12">
    <source>
        <dbReference type="EMBL" id="KAL3426073.1"/>
    </source>
</evidence>
<dbReference type="PANTHER" id="PTHR43344:SF2">
    <property type="entry name" value="PHOSPHOSERINE PHOSPHATASE"/>
    <property type="match status" value="1"/>
</dbReference>
<name>A0ABR4PRV1_9HELO</name>
<dbReference type="NCBIfam" id="TIGR00338">
    <property type="entry name" value="serB"/>
    <property type="match status" value="1"/>
</dbReference>
<keyword evidence="5" id="KW-0028">Amino-acid biosynthesis</keyword>
<evidence type="ECO:0000256" key="8">
    <source>
        <dbReference type="ARBA" id="ARBA00022842"/>
    </source>
</evidence>
<comment type="caution">
    <text evidence="12">The sequence shown here is derived from an EMBL/GenBank/DDBJ whole genome shotgun (WGS) entry which is preliminary data.</text>
</comment>
<dbReference type="InterPro" id="IPR036412">
    <property type="entry name" value="HAD-like_sf"/>
</dbReference>
<dbReference type="SFLD" id="SFLDG01137">
    <property type="entry name" value="C1.6.1:_Phosphoserine_Phosphat"/>
    <property type="match status" value="1"/>
</dbReference>
<feature type="compositionally biased region" description="Polar residues" evidence="11">
    <location>
        <begin position="19"/>
        <end position="28"/>
    </location>
</feature>
<evidence type="ECO:0000256" key="1">
    <source>
        <dbReference type="ARBA" id="ARBA00001946"/>
    </source>
</evidence>
<dbReference type="EC" id="3.1.3.3" evidence="4"/>
<sequence length="476" mass="51730">MAEPSSPPRASRPVFSSAMRSSSYLQEHQQYRPPQQDGHQGIDSIVEGLQTSSLSPSPSPVVVPFNGIPSTKTPPRVVDSGLNHTLTHTNCQPEPGTASDRLIATLIYKTKSPRVANDDVPQFTSAPSPVKGTSRALPPNLAPVRHLSSFPLEPPPADPEPLDHLYGSYISPLCLTSFLHLIASLPSKQGSDILTSSHRCLDDPSHPAIVELTFSPPPDPTYVSLDDLRKHELIYRFEREWNVDVILQRDTVLRRYPRLVVFDMDSTLIEEEVIDLIAASIGVEDQVSAITARAMNGELDFSASLRARAKLLQSVDADIFTKLRSVITPSTGAKPLIRALKKLGVKTAVLSGGFIPLTQWLADTLGIDYAFANTLEIDATSQKLTGEVLGDIVNAERKAALLLQIAQKENIDLRQVVAVGDGANDLLMMKEAGLGVAFQAKPVVQMEAEARLNAGSLLDLLYIFGFTAEEVEALIQ</sequence>
<dbReference type="CDD" id="cd07500">
    <property type="entry name" value="HAD_PSP"/>
    <property type="match status" value="1"/>
</dbReference>
<evidence type="ECO:0000256" key="7">
    <source>
        <dbReference type="ARBA" id="ARBA00022801"/>
    </source>
</evidence>
<dbReference type="PANTHER" id="PTHR43344">
    <property type="entry name" value="PHOSPHOSERINE PHOSPHATASE"/>
    <property type="match status" value="1"/>
</dbReference>
<evidence type="ECO:0000256" key="11">
    <source>
        <dbReference type="SAM" id="MobiDB-lite"/>
    </source>
</evidence>
<comment type="pathway">
    <text evidence="2">Amino-acid biosynthesis; L-serine biosynthesis; L-serine from 3-phospho-D-glycerate: step 3/3.</text>
</comment>
<comment type="cofactor">
    <cofactor evidence="1">
        <name>Mg(2+)</name>
        <dbReference type="ChEBI" id="CHEBI:18420"/>
    </cofactor>
</comment>
<accession>A0ABR4PRV1</accession>
<protein>
    <recommendedName>
        <fullName evidence="4">phosphoserine phosphatase</fullName>
        <ecNumber evidence="4">3.1.3.3</ecNumber>
    </recommendedName>
    <alternativeName>
        <fullName evidence="10">O-phosphoserine phosphohydrolase</fullName>
    </alternativeName>
</protein>
<evidence type="ECO:0000256" key="9">
    <source>
        <dbReference type="ARBA" id="ARBA00023299"/>
    </source>
</evidence>
<evidence type="ECO:0000256" key="4">
    <source>
        <dbReference type="ARBA" id="ARBA00012640"/>
    </source>
</evidence>
<evidence type="ECO:0000256" key="2">
    <source>
        <dbReference type="ARBA" id="ARBA00005135"/>
    </source>
</evidence>
<evidence type="ECO:0000313" key="13">
    <source>
        <dbReference type="Proteomes" id="UP001629113"/>
    </source>
</evidence>
<proteinExistence type="inferred from homology"/>
<dbReference type="NCBIfam" id="TIGR01488">
    <property type="entry name" value="HAD-SF-IB"/>
    <property type="match status" value="1"/>
</dbReference>
<gene>
    <name evidence="12" type="ORF">PVAG01_02864</name>
</gene>
<dbReference type="InterPro" id="IPR050582">
    <property type="entry name" value="HAD-like_SerB"/>
</dbReference>
<dbReference type="InterPro" id="IPR023214">
    <property type="entry name" value="HAD_sf"/>
</dbReference>
<feature type="region of interest" description="Disordered" evidence="11">
    <location>
        <begin position="1"/>
        <end position="60"/>
    </location>
</feature>
<dbReference type="Gene3D" id="3.40.50.1000">
    <property type="entry name" value="HAD superfamily/HAD-like"/>
    <property type="match status" value="1"/>
</dbReference>
<dbReference type="EMBL" id="JBFCZG010000002">
    <property type="protein sequence ID" value="KAL3426073.1"/>
    <property type="molecule type" value="Genomic_DNA"/>
</dbReference>
<feature type="region of interest" description="Disordered" evidence="11">
    <location>
        <begin position="118"/>
        <end position="138"/>
    </location>
</feature>
<keyword evidence="9" id="KW-0718">Serine biosynthesis</keyword>
<dbReference type="SFLD" id="SFLDG01129">
    <property type="entry name" value="C1.5:_HAD__Beta-PGM__Phosphata"/>
    <property type="match status" value="1"/>
</dbReference>
<dbReference type="InterPro" id="IPR004469">
    <property type="entry name" value="PSP"/>
</dbReference>
<evidence type="ECO:0000256" key="5">
    <source>
        <dbReference type="ARBA" id="ARBA00022605"/>
    </source>
</evidence>